<feature type="signal peptide" evidence="1">
    <location>
        <begin position="1"/>
        <end position="20"/>
    </location>
</feature>
<accession>A0A9P9W7J6</accession>
<evidence type="ECO:0000313" key="2">
    <source>
        <dbReference type="EMBL" id="KAI1847130.1"/>
    </source>
</evidence>
<dbReference type="EMBL" id="JAFIMR010000110">
    <property type="protein sequence ID" value="KAI1847130.1"/>
    <property type="molecule type" value="Genomic_DNA"/>
</dbReference>
<name>A0A9P9W7J6_9PEZI</name>
<gene>
    <name evidence="2" type="ORF">JX265_013996</name>
</gene>
<comment type="caution">
    <text evidence="2">The sequence shown here is derived from an EMBL/GenBank/DDBJ whole genome shotgun (WGS) entry which is preliminary data.</text>
</comment>
<evidence type="ECO:0000313" key="3">
    <source>
        <dbReference type="Proteomes" id="UP000829685"/>
    </source>
</evidence>
<organism evidence="2 3">
    <name type="scientific">Neoarthrinium moseri</name>
    <dbReference type="NCBI Taxonomy" id="1658444"/>
    <lineage>
        <taxon>Eukaryota</taxon>
        <taxon>Fungi</taxon>
        <taxon>Dikarya</taxon>
        <taxon>Ascomycota</taxon>
        <taxon>Pezizomycotina</taxon>
        <taxon>Sordariomycetes</taxon>
        <taxon>Xylariomycetidae</taxon>
        <taxon>Amphisphaeriales</taxon>
        <taxon>Apiosporaceae</taxon>
        <taxon>Neoarthrinium</taxon>
    </lineage>
</organism>
<evidence type="ECO:0000256" key="1">
    <source>
        <dbReference type="SAM" id="SignalP"/>
    </source>
</evidence>
<keyword evidence="3" id="KW-1185">Reference proteome</keyword>
<sequence>MIWEVTVAIAPWLDVLPAAALVGCSGIEDLRRKTREQNSRHEARNIAPLPSQKRQRLWSEGILNQNFEYAMVTGCNDWTDFWDLNGYMKSRFDSQNFHVRHARIVKIDGTKPGHNSVFTHSKEPQVFQPLYKGSCPGSGEVSNPGSRPVIAMEITMVTNFGGQGTWTSPDTQELWPLEGYTQWTKVKLKFRIPSFVAAGHAIWRATTTKLSTSTLPLTLRT</sequence>
<proteinExistence type="predicted"/>
<dbReference type="Proteomes" id="UP000829685">
    <property type="component" value="Unassembled WGS sequence"/>
</dbReference>
<dbReference type="AlphaFoldDB" id="A0A9P9W7J6"/>
<keyword evidence="1" id="KW-0732">Signal</keyword>
<reference evidence="2" key="1">
    <citation type="submission" date="2021-03" db="EMBL/GenBank/DDBJ databases">
        <title>Revisited historic fungal species revealed as producer of novel bioactive compounds through whole genome sequencing and comparative genomics.</title>
        <authorList>
            <person name="Vignolle G.A."/>
            <person name="Hochenegger N."/>
            <person name="Mach R.L."/>
            <person name="Mach-Aigner A.R."/>
            <person name="Javad Rahimi M."/>
            <person name="Salim K.A."/>
            <person name="Chan C.M."/>
            <person name="Lim L.B.L."/>
            <person name="Cai F."/>
            <person name="Druzhinina I.S."/>
            <person name="U'Ren J.M."/>
            <person name="Derntl C."/>
        </authorList>
    </citation>
    <scope>NUCLEOTIDE SEQUENCE</scope>
    <source>
        <strain evidence="2">TUCIM 5799</strain>
    </source>
</reference>
<feature type="chain" id="PRO_5040281529" evidence="1">
    <location>
        <begin position="21"/>
        <end position="221"/>
    </location>
</feature>
<protein>
    <submittedName>
        <fullName evidence="2">Uncharacterized protein</fullName>
    </submittedName>
</protein>